<proteinExistence type="predicted"/>
<reference evidence="2 3" key="1">
    <citation type="journal article" date="2022" name="bioRxiv">
        <title>Genomics of Preaxostyla Flagellates Illuminates Evolutionary Transitions and the Path Towards Mitochondrial Loss.</title>
        <authorList>
            <person name="Novak L.V.F."/>
            <person name="Treitli S.C."/>
            <person name="Pyrih J."/>
            <person name="Halakuc P."/>
            <person name="Pipaliya S.V."/>
            <person name="Vacek V."/>
            <person name="Brzon O."/>
            <person name="Soukal P."/>
            <person name="Eme L."/>
            <person name="Dacks J.B."/>
            <person name="Karnkowska A."/>
            <person name="Elias M."/>
            <person name="Hampl V."/>
        </authorList>
    </citation>
    <scope>NUCLEOTIDE SEQUENCE [LARGE SCALE GENOMIC DNA]</scope>
    <source>
        <strain evidence="2">NAU3</strain>
        <tissue evidence="2">Gut</tissue>
    </source>
</reference>
<feature type="region of interest" description="Disordered" evidence="1">
    <location>
        <begin position="260"/>
        <end position="284"/>
    </location>
</feature>
<dbReference type="EMBL" id="JARBJD010000048">
    <property type="protein sequence ID" value="KAK2957252.1"/>
    <property type="molecule type" value="Genomic_DNA"/>
</dbReference>
<organism evidence="2 3">
    <name type="scientific">Blattamonas nauphoetae</name>
    <dbReference type="NCBI Taxonomy" id="2049346"/>
    <lineage>
        <taxon>Eukaryota</taxon>
        <taxon>Metamonada</taxon>
        <taxon>Preaxostyla</taxon>
        <taxon>Oxymonadida</taxon>
        <taxon>Blattamonas</taxon>
    </lineage>
</organism>
<evidence type="ECO:0000313" key="2">
    <source>
        <dbReference type="EMBL" id="KAK2957252.1"/>
    </source>
</evidence>
<evidence type="ECO:0000256" key="1">
    <source>
        <dbReference type="SAM" id="MobiDB-lite"/>
    </source>
</evidence>
<name>A0ABQ9Y0J4_9EUKA</name>
<accession>A0ABQ9Y0J4</accession>
<gene>
    <name evidence="2" type="ORF">BLNAU_7846</name>
</gene>
<comment type="caution">
    <text evidence="2">The sequence shown here is derived from an EMBL/GenBank/DDBJ whole genome shotgun (WGS) entry which is preliminary data.</text>
</comment>
<sequence length="413" mass="45566">MSMTFDALETVASQTHSQEEIDALTTDDTVPPVAHLNWVFRKIGRGDKHKPKSNKDGKVDAQVLSNQEKERVLLTLSRWVAECEDDIISENLWPPIIVRPFFQLFIHRLCTFRQESIPIVSAGCHISVASSFAGLLVRKSAANDQTTSAPSIPKQHLPSLLSIVSSVLLSSDEGASLAWMDLMSQILDLDPEGDIHIGDIVDLILQKSEVFESSPIKIATSRLCASLLRFIAAKMDLYPKHKDLAFEKEFSIDRELDKALESSESGKDGQSTSNSKDSRDRPDGDAVAPHFEELILSFPSFESDNTQSMFYPNHHTLPPLYRLSVNHSAFRVYFDSSTACILFASPKLCFVVTILAPAERAHVLAILLCTVHSITPSVGSTSFKLKIHQPALNSDSFTNNLVVGTGCDSSLRS</sequence>
<dbReference type="Proteomes" id="UP001281761">
    <property type="component" value="Unassembled WGS sequence"/>
</dbReference>
<keyword evidence="3" id="KW-1185">Reference proteome</keyword>
<evidence type="ECO:0000313" key="3">
    <source>
        <dbReference type="Proteomes" id="UP001281761"/>
    </source>
</evidence>
<protein>
    <submittedName>
        <fullName evidence="2">Uncharacterized protein</fullName>
    </submittedName>
</protein>